<dbReference type="InterPro" id="IPR009091">
    <property type="entry name" value="RCC1/BLIP-II"/>
</dbReference>
<dbReference type="AlphaFoldDB" id="A0A383BG26"/>
<protein>
    <submittedName>
        <fullName evidence="1">Uncharacterized protein</fullName>
    </submittedName>
</protein>
<reference evidence="1" key="1">
    <citation type="submission" date="2018-05" db="EMBL/GenBank/DDBJ databases">
        <authorList>
            <person name="Lanie J.A."/>
            <person name="Ng W.-L."/>
            <person name="Kazmierczak K.M."/>
            <person name="Andrzejewski T.M."/>
            <person name="Davidsen T.M."/>
            <person name="Wayne K.J."/>
            <person name="Tettelin H."/>
            <person name="Glass J.I."/>
            <person name="Rusch D."/>
            <person name="Podicherti R."/>
            <person name="Tsui H.-C.T."/>
            <person name="Winkler M.E."/>
        </authorList>
    </citation>
    <scope>NUCLEOTIDE SEQUENCE</scope>
</reference>
<accession>A0A383BG26</accession>
<dbReference type="EMBL" id="UINC01200309">
    <property type="protein sequence ID" value="SVE19136.1"/>
    <property type="molecule type" value="Genomic_DNA"/>
</dbReference>
<dbReference type="SUPFAM" id="SSF50985">
    <property type="entry name" value="RCC1/BLIP-II"/>
    <property type="match status" value="1"/>
</dbReference>
<organism evidence="1">
    <name type="scientific">marine metagenome</name>
    <dbReference type="NCBI Taxonomy" id="408172"/>
    <lineage>
        <taxon>unclassified sequences</taxon>
        <taxon>metagenomes</taxon>
        <taxon>ecological metagenomes</taxon>
    </lineage>
</organism>
<proteinExistence type="predicted"/>
<name>A0A383BG26_9ZZZZ</name>
<gene>
    <name evidence="1" type="ORF">METZ01_LOCUS471990</name>
</gene>
<sequence length="46" mass="4824">MCVTTTNSPVIQPQACAVLDDVSLKLWGKNDLGQLGLGDNLPVKGL</sequence>
<evidence type="ECO:0000313" key="1">
    <source>
        <dbReference type="EMBL" id="SVE19136.1"/>
    </source>
</evidence>